<dbReference type="CDD" id="cd03443">
    <property type="entry name" value="PaaI_thioesterase"/>
    <property type="match status" value="1"/>
</dbReference>
<feature type="domain" description="Thioesterase" evidence="3">
    <location>
        <begin position="72"/>
        <end position="127"/>
    </location>
</feature>
<dbReference type="GeneID" id="5411571"/>
<dbReference type="Pfam" id="PF03061">
    <property type="entry name" value="4HBT"/>
    <property type="match status" value="1"/>
</dbReference>
<sequence>MPTPRKNTTNEGGIRITGQPECEDTPAPVAVEDRIAEFEESGFGRLLGLHITEARDGYARVEMDCEGKCNPHGIAHGGAIFALADHAFGIASNCGNFHHTAVSVHIQYLAPAKGRLVAIAERVGRTGTCEMHRVTVYEGDRIVAIFDGVAFRVSS</sequence>
<dbReference type="OrthoDB" id="24516at2157"/>
<dbReference type="Proteomes" id="UP000002408">
    <property type="component" value="Chromosome"/>
</dbReference>
<dbReference type="KEGG" id="mbn:Mboo_1448"/>
<reference evidence="5" key="1">
    <citation type="journal article" date="2015" name="Microbiology">
        <title>Genome of Methanoregula boonei 6A8 reveals adaptations to oligotrophic peatland environments.</title>
        <authorList>
            <person name="Braeuer S."/>
            <person name="Cadillo-Quiroz H."/>
            <person name="Kyrpides N."/>
            <person name="Woyke T."/>
            <person name="Goodwin L."/>
            <person name="Detter C."/>
            <person name="Podell S."/>
            <person name="Yavitt J.B."/>
            <person name="Zinder S.H."/>
        </authorList>
    </citation>
    <scope>NUCLEOTIDE SEQUENCE [LARGE SCALE GENOMIC DNA]</scope>
    <source>
        <strain evidence="5">DSM 21154 / JCM 14090 / 6A8</strain>
    </source>
</reference>
<dbReference type="InterPro" id="IPR003736">
    <property type="entry name" value="PAAI_dom"/>
</dbReference>
<gene>
    <name evidence="4" type="ordered locus">Mboo_1448</name>
</gene>
<accession>A7I8A5</accession>
<evidence type="ECO:0000313" key="5">
    <source>
        <dbReference type="Proteomes" id="UP000002408"/>
    </source>
</evidence>
<feature type="region of interest" description="Disordered" evidence="2">
    <location>
        <begin position="1"/>
        <end position="25"/>
    </location>
</feature>
<dbReference type="HOGENOM" id="CLU_089876_11_2_2"/>
<evidence type="ECO:0000313" key="4">
    <source>
        <dbReference type="EMBL" id="ABS55966.1"/>
    </source>
</evidence>
<keyword evidence="5" id="KW-1185">Reference proteome</keyword>
<dbReference type="InterPro" id="IPR052723">
    <property type="entry name" value="Acyl-CoA_thioesterase_PaaI"/>
</dbReference>
<proteinExistence type="predicted"/>
<dbReference type="PANTHER" id="PTHR42856:SF1">
    <property type="entry name" value="ACYL-COENZYME A THIOESTERASE PAAI"/>
    <property type="match status" value="1"/>
</dbReference>
<dbReference type="NCBIfam" id="TIGR00369">
    <property type="entry name" value="unchar_dom_1"/>
    <property type="match status" value="1"/>
</dbReference>
<dbReference type="eggNOG" id="arCOG00777">
    <property type="taxonomic scope" value="Archaea"/>
</dbReference>
<feature type="compositionally biased region" description="Polar residues" evidence="2">
    <location>
        <begin position="1"/>
        <end position="11"/>
    </location>
</feature>
<dbReference type="AlphaFoldDB" id="A7I8A5"/>
<dbReference type="InterPro" id="IPR029069">
    <property type="entry name" value="HotDog_dom_sf"/>
</dbReference>
<keyword evidence="1" id="KW-0378">Hydrolase</keyword>
<dbReference type="PANTHER" id="PTHR42856">
    <property type="entry name" value="ACYL-COENZYME A THIOESTERASE PAAI"/>
    <property type="match status" value="1"/>
</dbReference>
<name>A7I8A5_METB6</name>
<dbReference type="InterPro" id="IPR006683">
    <property type="entry name" value="Thioestr_dom"/>
</dbReference>
<dbReference type="EMBL" id="CP000780">
    <property type="protein sequence ID" value="ABS55966.1"/>
    <property type="molecule type" value="Genomic_DNA"/>
</dbReference>
<organism evidence="4 5">
    <name type="scientific">Methanoregula boonei (strain DSM 21154 / JCM 14090 / 6A8)</name>
    <dbReference type="NCBI Taxonomy" id="456442"/>
    <lineage>
        <taxon>Archaea</taxon>
        <taxon>Methanobacteriati</taxon>
        <taxon>Methanobacteriota</taxon>
        <taxon>Stenosarchaea group</taxon>
        <taxon>Methanomicrobia</taxon>
        <taxon>Methanomicrobiales</taxon>
        <taxon>Methanoregulaceae</taxon>
        <taxon>Methanoregula</taxon>
    </lineage>
</organism>
<evidence type="ECO:0000256" key="1">
    <source>
        <dbReference type="ARBA" id="ARBA00022801"/>
    </source>
</evidence>
<evidence type="ECO:0000256" key="2">
    <source>
        <dbReference type="SAM" id="MobiDB-lite"/>
    </source>
</evidence>
<dbReference type="Gene3D" id="3.10.129.10">
    <property type="entry name" value="Hotdog Thioesterase"/>
    <property type="match status" value="1"/>
</dbReference>
<evidence type="ECO:0000259" key="3">
    <source>
        <dbReference type="Pfam" id="PF03061"/>
    </source>
</evidence>
<protein>
    <submittedName>
        <fullName evidence="4">Uncharacterized domain 1</fullName>
    </submittedName>
</protein>
<dbReference type="GO" id="GO:0016289">
    <property type="term" value="F:acyl-CoA hydrolase activity"/>
    <property type="evidence" value="ECO:0007669"/>
    <property type="project" value="TreeGrafter"/>
</dbReference>
<dbReference type="STRING" id="456442.Mboo_1448"/>
<dbReference type="SUPFAM" id="SSF54637">
    <property type="entry name" value="Thioesterase/thiol ester dehydrase-isomerase"/>
    <property type="match status" value="1"/>
</dbReference>
<dbReference type="RefSeq" id="WP_012107001.1">
    <property type="nucleotide sequence ID" value="NC_009712.1"/>
</dbReference>